<keyword evidence="2" id="KW-0472">Membrane</keyword>
<dbReference type="GO" id="GO:0015179">
    <property type="term" value="F:L-amino acid transmembrane transporter activity"/>
    <property type="evidence" value="ECO:0007669"/>
    <property type="project" value="TreeGrafter"/>
</dbReference>
<dbReference type="OrthoDB" id="3259324at2759"/>
<feature type="region of interest" description="Disordered" evidence="1">
    <location>
        <begin position="445"/>
        <end position="464"/>
    </location>
</feature>
<dbReference type="PANTHER" id="PTHR22950">
    <property type="entry name" value="AMINO ACID TRANSPORTER"/>
    <property type="match status" value="1"/>
</dbReference>
<feature type="transmembrane region" description="Helical" evidence="2">
    <location>
        <begin position="294"/>
        <end position="316"/>
    </location>
</feature>
<dbReference type="EMBL" id="KV417568">
    <property type="protein sequence ID" value="KZP18897.1"/>
    <property type="molecule type" value="Genomic_DNA"/>
</dbReference>
<keyword evidence="2" id="KW-1133">Transmembrane helix</keyword>
<dbReference type="AlphaFoldDB" id="A0A166HIM0"/>
<feature type="transmembrane region" description="Helical" evidence="2">
    <location>
        <begin position="75"/>
        <end position="96"/>
    </location>
</feature>
<keyword evidence="2" id="KW-0812">Transmembrane</keyword>
<feature type="transmembrane region" description="Helical" evidence="2">
    <location>
        <begin position="102"/>
        <end position="122"/>
    </location>
</feature>
<feature type="transmembrane region" description="Helical" evidence="2">
    <location>
        <begin position="192"/>
        <end position="211"/>
    </location>
</feature>
<dbReference type="GO" id="GO:0016020">
    <property type="term" value="C:membrane"/>
    <property type="evidence" value="ECO:0007669"/>
    <property type="project" value="TreeGrafter"/>
</dbReference>
<dbReference type="PANTHER" id="PTHR22950:SF461">
    <property type="entry name" value="AMINO ACID TRANSPORTER TRANSMEMBRANE DOMAIN-CONTAINING PROTEIN"/>
    <property type="match status" value="1"/>
</dbReference>
<proteinExistence type="predicted"/>
<evidence type="ECO:0000313" key="3">
    <source>
        <dbReference type="EMBL" id="KZP18897.1"/>
    </source>
</evidence>
<reference evidence="3 4" key="1">
    <citation type="journal article" date="2016" name="Mol. Biol. Evol.">
        <title>Comparative Genomics of Early-Diverging Mushroom-Forming Fungi Provides Insights into the Origins of Lignocellulose Decay Capabilities.</title>
        <authorList>
            <person name="Nagy L.G."/>
            <person name="Riley R."/>
            <person name="Tritt A."/>
            <person name="Adam C."/>
            <person name="Daum C."/>
            <person name="Floudas D."/>
            <person name="Sun H."/>
            <person name="Yadav J.S."/>
            <person name="Pangilinan J."/>
            <person name="Larsson K.H."/>
            <person name="Matsuura K."/>
            <person name="Barry K."/>
            <person name="Labutti K."/>
            <person name="Kuo R."/>
            <person name="Ohm R.A."/>
            <person name="Bhattacharya S.S."/>
            <person name="Shirouzu T."/>
            <person name="Yoshinaga Y."/>
            <person name="Martin F.M."/>
            <person name="Grigoriev I.V."/>
            <person name="Hibbett D.S."/>
        </authorList>
    </citation>
    <scope>NUCLEOTIDE SEQUENCE [LARGE SCALE GENOMIC DNA]</scope>
    <source>
        <strain evidence="3 4">CBS 109695</strain>
    </source>
</reference>
<gene>
    <name evidence="3" type="ORF">FIBSPDRAFT_744665</name>
</gene>
<feature type="region of interest" description="Disordered" evidence="1">
    <location>
        <begin position="1"/>
        <end position="26"/>
    </location>
</feature>
<sequence>MPSSRRSSTSSDQSFKSGRSRPSIANESTAALVLIHDPEDSESPFEFSDEDEDYEPLDAQHRSASSVSALSPSTVFVYLLAPYLSLGALILPGTVVPLKYGLGALILFAVLSAFVRQIWYMLARYMRNLSMEEVIVDALARGRGKENRRSVLRGLIRLGTGFLRVVLAAMYLRDAADNLPQMVLIPHVPTRPILIVVVALGVLPLSLANSWSAKRIVWSTWASVAMYVLWLGSVSYAYAHGILEVKPQSDNLWEGITIIAFAFTSASTLPLYASLKGSAPLVTTKTKNSHSFKLLSILSVSVGALLILPLVFFSALPNQPVSETAAVDPNALISTLAALTLALRIPSIIVTAPAIPLPLSVRRSTTSAFQHGLARGLIWALVLLLGLGTSLGSAGTRFSRLLSDVGLLAALSSTYILPAIIHIITHHLKRPLSIVIPSTPLTSNVSRGHSPTSPSAPPSAPSPYDELLQRKELALQRRRLGRRIIWDVGVWVVLVPVGGGGAIWCAGRAFGQW</sequence>
<evidence type="ECO:0000313" key="4">
    <source>
        <dbReference type="Proteomes" id="UP000076532"/>
    </source>
</evidence>
<feature type="transmembrane region" description="Helical" evidence="2">
    <location>
        <begin position="484"/>
        <end position="504"/>
    </location>
</feature>
<feature type="transmembrane region" description="Helical" evidence="2">
    <location>
        <begin position="151"/>
        <end position="172"/>
    </location>
</feature>
<protein>
    <recommendedName>
        <fullName evidence="5">Amino acid transporter transmembrane domain-containing protein</fullName>
    </recommendedName>
</protein>
<keyword evidence="4" id="KW-1185">Reference proteome</keyword>
<feature type="compositionally biased region" description="Low complexity" evidence="1">
    <location>
        <begin position="1"/>
        <end position="17"/>
    </location>
</feature>
<feature type="transmembrane region" description="Helical" evidence="2">
    <location>
        <begin position="251"/>
        <end position="273"/>
    </location>
</feature>
<evidence type="ECO:0000256" key="2">
    <source>
        <dbReference type="SAM" id="Phobius"/>
    </source>
</evidence>
<evidence type="ECO:0008006" key="5">
    <source>
        <dbReference type="Google" id="ProtNLM"/>
    </source>
</evidence>
<evidence type="ECO:0000256" key="1">
    <source>
        <dbReference type="SAM" id="MobiDB-lite"/>
    </source>
</evidence>
<accession>A0A166HIM0</accession>
<name>A0A166HIM0_9AGAM</name>
<feature type="transmembrane region" description="Helical" evidence="2">
    <location>
        <begin position="373"/>
        <end position="393"/>
    </location>
</feature>
<feature type="transmembrane region" description="Helical" evidence="2">
    <location>
        <begin position="218"/>
        <end position="239"/>
    </location>
</feature>
<feature type="transmembrane region" description="Helical" evidence="2">
    <location>
        <begin position="405"/>
        <end position="424"/>
    </location>
</feature>
<feature type="transmembrane region" description="Helical" evidence="2">
    <location>
        <begin position="336"/>
        <end position="361"/>
    </location>
</feature>
<dbReference type="STRING" id="436010.A0A166HIM0"/>
<dbReference type="Proteomes" id="UP000076532">
    <property type="component" value="Unassembled WGS sequence"/>
</dbReference>
<organism evidence="3 4">
    <name type="scientific">Athelia psychrophila</name>
    <dbReference type="NCBI Taxonomy" id="1759441"/>
    <lineage>
        <taxon>Eukaryota</taxon>
        <taxon>Fungi</taxon>
        <taxon>Dikarya</taxon>
        <taxon>Basidiomycota</taxon>
        <taxon>Agaricomycotina</taxon>
        <taxon>Agaricomycetes</taxon>
        <taxon>Agaricomycetidae</taxon>
        <taxon>Atheliales</taxon>
        <taxon>Atheliaceae</taxon>
        <taxon>Athelia</taxon>
    </lineage>
</organism>